<feature type="zinc finger region" description="TRAF-type" evidence="4">
    <location>
        <begin position="26"/>
        <end position="79"/>
    </location>
</feature>
<feature type="compositionally biased region" description="Low complexity" evidence="5">
    <location>
        <begin position="307"/>
        <end position="329"/>
    </location>
</feature>
<keyword evidence="2 4" id="KW-0863">Zinc-finger</keyword>
<reference evidence="8" key="1">
    <citation type="submission" date="2015-09" db="EMBL/GenBank/DDBJ databases">
        <authorList>
            <consortium name="Pathogen Informatics"/>
        </authorList>
    </citation>
    <scope>NUCLEOTIDE SEQUENCE [LARGE SCALE GENOMIC DNA]</scope>
    <source>
        <strain evidence="8">Lake Konstanz</strain>
    </source>
</reference>
<feature type="region of interest" description="Disordered" evidence="5">
    <location>
        <begin position="399"/>
        <end position="455"/>
    </location>
</feature>
<feature type="compositionally biased region" description="Basic and acidic residues" evidence="5">
    <location>
        <begin position="408"/>
        <end position="429"/>
    </location>
</feature>
<accession>A0A0S4KHS8</accession>
<name>A0A0S4KHS8_BODSA</name>
<feature type="region of interest" description="Disordered" evidence="5">
    <location>
        <begin position="185"/>
        <end position="219"/>
    </location>
</feature>
<dbReference type="AlphaFoldDB" id="A0A0S4KHS8"/>
<dbReference type="EMBL" id="CYKH01000054">
    <property type="protein sequence ID" value="CUI11166.1"/>
    <property type="molecule type" value="Genomic_DNA"/>
</dbReference>
<gene>
    <name evidence="7" type="ORF">BSAL_50955</name>
</gene>
<feature type="region of interest" description="Disordered" evidence="5">
    <location>
        <begin position="146"/>
        <end position="171"/>
    </location>
</feature>
<sequence length="455" mass="49804">MSNAHTWTAASSAIPCPYCSCLASRSHQLKCPKRPMTCELCQKKTLTAASMAVHLSSECPMRRSPCPGCGEHVLTDALQAHIMGGTCLARTYTCRTCESVFWIGEEYIRHALPRCAKSVVACQLCGQSVSTQFLAEHYQMCASSALSNRDRGRPSTSPSNSPPLSSPHEEPLWHTVAGVPQYRDDDEQDKQQLHRQQSRDNSRSDSHTPRRFSLDMVTTAPPGIQAIRQSGVASRSPLRVSPALLRATLQRSSSPRAIIPLVSRSPKRNLVQHDVVFGTTPRSSSARVHHSPTPIRGHSPALLREVTPTATARRSSSAQSSATPQRRSSGAVSPHEDELSGTQECHQNDDTRPSPSNSKGDRSTTPNNSRSKQRTSSPGGTSYQTRSSLLRMSASQVRINGGSTSLAAKDERQQALSEQIRRKEHEHHVTRQLPSRSPVLPACITQPLSSRPLRK</sequence>
<keyword evidence="1 4" id="KW-0479">Metal-binding</keyword>
<feature type="domain" description="TRAF-type" evidence="6">
    <location>
        <begin position="26"/>
        <end position="79"/>
    </location>
</feature>
<evidence type="ECO:0000313" key="8">
    <source>
        <dbReference type="Proteomes" id="UP000051952"/>
    </source>
</evidence>
<dbReference type="VEuPathDB" id="TriTrypDB:BSAL_50955"/>
<keyword evidence="8" id="KW-1185">Reference proteome</keyword>
<evidence type="ECO:0000256" key="4">
    <source>
        <dbReference type="PROSITE-ProRule" id="PRU00207"/>
    </source>
</evidence>
<organism evidence="7 8">
    <name type="scientific">Bodo saltans</name>
    <name type="common">Flagellated protozoan</name>
    <dbReference type="NCBI Taxonomy" id="75058"/>
    <lineage>
        <taxon>Eukaryota</taxon>
        <taxon>Discoba</taxon>
        <taxon>Euglenozoa</taxon>
        <taxon>Kinetoplastea</taxon>
        <taxon>Metakinetoplastina</taxon>
        <taxon>Eubodonida</taxon>
        <taxon>Bodonidae</taxon>
        <taxon>Bodo</taxon>
    </lineage>
</organism>
<keyword evidence="3 4" id="KW-0862">Zinc</keyword>
<evidence type="ECO:0000256" key="5">
    <source>
        <dbReference type="SAM" id="MobiDB-lite"/>
    </source>
</evidence>
<dbReference type="Gene3D" id="3.30.40.10">
    <property type="entry name" value="Zinc/RING finger domain, C3HC4 (zinc finger)"/>
    <property type="match status" value="2"/>
</dbReference>
<feature type="region of interest" description="Disordered" evidence="5">
    <location>
        <begin position="278"/>
        <end position="386"/>
    </location>
</feature>
<dbReference type="Pfam" id="PF02176">
    <property type="entry name" value="zf-TRAF"/>
    <property type="match status" value="1"/>
</dbReference>
<evidence type="ECO:0000256" key="2">
    <source>
        <dbReference type="ARBA" id="ARBA00022771"/>
    </source>
</evidence>
<dbReference type="GO" id="GO:0008270">
    <property type="term" value="F:zinc ion binding"/>
    <property type="evidence" value="ECO:0007669"/>
    <property type="project" value="UniProtKB-KW"/>
</dbReference>
<evidence type="ECO:0000259" key="6">
    <source>
        <dbReference type="PROSITE" id="PS50145"/>
    </source>
</evidence>
<dbReference type="InterPro" id="IPR001293">
    <property type="entry name" value="Znf_TRAF"/>
</dbReference>
<evidence type="ECO:0000256" key="3">
    <source>
        <dbReference type="ARBA" id="ARBA00022833"/>
    </source>
</evidence>
<dbReference type="PROSITE" id="PS50145">
    <property type="entry name" value="ZF_TRAF"/>
    <property type="match status" value="1"/>
</dbReference>
<dbReference type="Proteomes" id="UP000051952">
    <property type="component" value="Unassembled WGS sequence"/>
</dbReference>
<evidence type="ECO:0000256" key="1">
    <source>
        <dbReference type="ARBA" id="ARBA00022723"/>
    </source>
</evidence>
<evidence type="ECO:0000313" key="7">
    <source>
        <dbReference type="EMBL" id="CUI11166.1"/>
    </source>
</evidence>
<feature type="compositionally biased region" description="Basic and acidic residues" evidence="5">
    <location>
        <begin position="189"/>
        <end position="208"/>
    </location>
</feature>
<feature type="compositionally biased region" description="Polar residues" evidence="5">
    <location>
        <begin position="353"/>
        <end position="386"/>
    </location>
</feature>
<dbReference type="InterPro" id="IPR013083">
    <property type="entry name" value="Znf_RING/FYVE/PHD"/>
</dbReference>
<proteinExistence type="predicted"/>
<protein>
    <recommendedName>
        <fullName evidence="6">TRAF-type domain-containing protein</fullName>
    </recommendedName>
</protein>